<accession>A0A158QCE8</accession>
<dbReference type="PROSITE" id="PS50290">
    <property type="entry name" value="PI3_4_KINASE_3"/>
    <property type="match status" value="1"/>
</dbReference>
<dbReference type="Pfam" id="PF00454">
    <property type="entry name" value="PI3_PI4_kinase"/>
    <property type="match status" value="1"/>
</dbReference>
<dbReference type="GO" id="GO:0004674">
    <property type="term" value="F:protein serine/threonine kinase activity"/>
    <property type="evidence" value="ECO:0007669"/>
    <property type="project" value="UniProtKB-EC"/>
</dbReference>
<evidence type="ECO:0000256" key="9">
    <source>
        <dbReference type="SAM" id="MobiDB-lite"/>
    </source>
</evidence>
<dbReference type="InterPro" id="IPR018936">
    <property type="entry name" value="PI3/4_kinase_CS"/>
</dbReference>
<dbReference type="InterPro" id="IPR003152">
    <property type="entry name" value="FATC_dom"/>
</dbReference>
<keyword evidence="4" id="KW-0547">Nucleotide-binding</keyword>
<dbReference type="PANTHER" id="PTHR37079:SF4">
    <property type="entry name" value="SERINE_THREONINE-PROTEIN KINASE ATM"/>
    <property type="match status" value="1"/>
</dbReference>
<dbReference type="GO" id="GO:0006974">
    <property type="term" value="P:DNA damage response"/>
    <property type="evidence" value="ECO:0007669"/>
    <property type="project" value="UniProtKB-KW"/>
</dbReference>
<dbReference type="InterPro" id="IPR036940">
    <property type="entry name" value="PI3/4_kinase_cat_sf"/>
</dbReference>
<dbReference type="OrthoDB" id="381190at2759"/>
<dbReference type="PANTHER" id="PTHR37079">
    <property type="entry name" value="SERINE/THREONINE-PROTEIN KINASE ATM"/>
    <property type="match status" value="1"/>
</dbReference>
<dbReference type="PROSITE" id="PS51190">
    <property type="entry name" value="FATC"/>
    <property type="match status" value="1"/>
</dbReference>
<evidence type="ECO:0000256" key="7">
    <source>
        <dbReference type="ARBA" id="ARBA00022840"/>
    </source>
</evidence>
<evidence type="ECO:0000259" key="10">
    <source>
        <dbReference type="PROSITE" id="PS50290"/>
    </source>
</evidence>
<feature type="region of interest" description="Disordered" evidence="9">
    <location>
        <begin position="177"/>
        <end position="245"/>
    </location>
</feature>
<keyword evidence="6" id="KW-0418">Kinase</keyword>
<dbReference type="EMBL" id="UYSG01000259">
    <property type="protein sequence ID" value="VDL18873.1"/>
    <property type="molecule type" value="Genomic_DNA"/>
</dbReference>
<dbReference type="Proteomes" id="UP000274504">
    <property type="component" value="Unassembled WGS sequence"/>
</dbReference>
<sequence>MLGKRKQQFSESDFEYLYELATEYANKSPHDGKGILLLCKSLLPNNNKIMLMEYDIAKKIGDHKVAASIIAENCTSRSKHWENEVNDIITGLQSNPVDVVCQRIFNAIPPRVQCDLLLSHISSKFDNAADQTDFILQFLETKADILKENNGVVECLFKKLVNILMLAEEDLFRTLTSKPESGEDIPDTPLSPESEEKMEEDTKDVFTATGGGGGDDDEGEEGEVIEENDEEFEELIDDEEDPSQKRFDGRGLAEVLNVYRMKLSCEVLPMIHKMRSNLKFGIHFLHNLVTNSLQFIFTFAVHVPFISEGYPKVSGLTNDIPRLLKMSPITLLRTYLDMASDLLRWSVKGSFQTFSRSEIFDILKRAYHDYKELTHGSVGTNAKKRNQNILSAAGNQVASMFWALFIETSLEYFEECQKRACIPFNISTVASVVSETVDSTSDETLTDLLEGLQSLMSLKQKFKTQKKPKFRPPAMGKEKLTLEDTLSAFKPQGAIESEQFTCLLEFISCLGLTMGSLNEICEDVFENSALIPGVFNEEQAKIIQCLLNLTKLHLKPPKKAKDVAVERFRLVLRLNELEVGEEVSTDDTWSKLSNWVFLISTINPIDSVEICMAAMEQWLADSKNKVEAACLVMVLHQNPLWTRIPELSCEHTMETLRSLQSNWSKARTLFSDWLKAGFIQCPSVLTQIVQLEVASSSGKISESEICEICMRLMQSSKGMANVGDIFSSLSSSNRRDKKICLNQALASLKSASTRKYLDKNSSNKWLGRDPHVFTWKSVCEIIQHLLQDELRVLTLRRSNANAISPEFADTFRLLNMFLSCGLKTDLKLPLNEILTFLCGILTDSELSHLQPLTIDTVSGLLWYLPVETQSLDVANLCHLQNWCFNEMKVNPSDAIALLLCQTVEACFYSRKTLQCGFADLLESVLTCFEHGWKDRHGLGWFLRLFRWTVAEVCITPEVHRSLIRCFLKRTAIIFKIWNDFGEAGYQTVASYRETLPILDVGDESSPILAQVVSECLGDPYALDDFYIRVEVLENLFSISDNSTVQPSLLGDTCFLADKKPSLLPDKNGRRPHPKSIDIGCEFLILSRWILNTCLALKSNEFAMEVEPFCRLLAALFTSEWSRCCNRMLFQAQHSLSSKLVEMQDIFATFGALLVVTETFKMTEIQGYLRSKLSITKSTGIYGFFTQLLNANEPIGWLWWPVFDWMLRFQWQRSVATESFHAFDWFEALDAVSNMLGSTKRPLGIGCAISATITALKAAVYCSRKDPIDLADKVPCLEKIWDQAIKWFEQSLMTKDREQRYNSEKQLSLMLDRLICCLFENLLELDSGNHTSILSSRSKHLSRLWQILLSTPNFGNPFVPWRYRLAVSVYLIYPKISMGLLCSSQSDLPSPIVLLFENSGSFDIHRCYHLHWSLSLFLQPEKLPHELPCGNIVPDFGEKHREMITQFVQSNISEPKDLWTRPFYHLIIGKQIEANYLQEVVDYILSDFERRKGLSSVLFELLKELPIQQWPSKISLLIQNLLVFKEIKKTNESVSDVDFDIISDMSTDNVLGVVEEESRGDSRSNSCEQTTSIPPAAFAYDGLFIEAVACLQNILPSLSWKCAKDTKWLITFLRHLTTARLSTTAGETAIELFCCLIDALKDALKTQLILKRYPLFLDVISGLNNFGLILYNHATTVSEEVLSNEIWEQIAGQAVKLAETAWIAGGSRWPKIEENFLPSYVSSVFCDAVAVKVKLHSIGLISEEISIMPLDIFLSQKDLNTNFQVFTLLQRLSFEPQGSLMSFVSNFVGFLSKMSDLKSPAILYILDTVLFLVSKSNQESFGLCGNASENDSMRYSSSSLLLKRGPNSQSPLSLVVSTCCYLIRNSDSPELINQVILKRLANHNGTYFKNKLRSNLLSLCLWEISNGQFDRSAHTKEFDIAAKVFGFTSFDEFLEQAYFKSLSSIENLVEISKHLIHFFLLFSSNNTYDLENDATFLSHHLISRLSILLVQFFPARGVNGTEITKALFSSSTLGETVKIASHVLSESVSLSPDFVLKLSEALLEAACFLLENSSQPSEGSLFDPLGGHYSRVCAWLGIARFLNLLSLTSDVKETPRSYLNWRLIGGIIDLIDAEYQRNRLVNIGFLLFSLSSILDEILSHDNTTPSDQLETSWHNSAVYLLGEISVKLPSLPDTVHLEFSDKIDHILAMLFHVSGGTRFSKAICQIDNVSTNGGILSAYKPHLLTNCTCNRNDPNQEIFRFIRTLNNTRYPNLLKYRATGFRHLISLLQSKCETDALKLHERLVVLPHELGESKASLSGASTIQNWVPPAGTVDNTVLANQNRQKLMKLLISLLRANDAVSIDSATCSAIAECIACLESDFDENDIISELFDEIKKIFVDKSPDPLAVEQIRAMVTIVNKITSPDSSFSRLGPHCLRAVLSDPQIRLNLFENINISEAEQDMSLMTKLAPYVSNEELNGIKASQAQNFLKFKIRNISESALGELCSNNFTNLVKTPYSQTKPVILRIAEWLFGKDLVLDGFFQAFRSLILEEVSIAKHLVPWIFAVLLVNLKMTANPRAAKLAEKALCNLKDSFNSLIERPEMKDFIQSVLMALHSYSQWLIRTGATSKMEWSFDWLTSSRSALRSGCVETAWLFYELEWLRRPSEMISNVIAQNLWIDLCKVQGDLESLKTAQIALAPFFDQSINLENRFRCAIAELDGRWSSTLSDDDIDITQFALHLHRIGADKAFSRLISVPSMVEDEQMTLLLEAKYRVAWRSNPWKLGKPTQLQTTKQPMVFGIDFKTRSRDPFVKLPTVSNLSLQRGIDTDLSVSENLEDVRQKSLSILSDWNALPYKTKSHQDDEKLIYLLQKSVCCEDWKHIRKLINNRSNSLVDVISFNGVNLLEFSTELNLLKTWNHVCDLQDKHSESRKIAPLILLQASIDQCIKKENSKPSSLMEATIRLAQALSDNEDEISSLNIHAQLQLADLYIKQGKALHAEQLLRTIPPVNSSSQLLNMKQDLSVALTRSRLQRLCGETSLSCAKLSGVLQETSRRLSNLKISHDLPTRLLLETYLSSTVVLCKCFAESGSMSSADLISQELKPAIELTERCWPPEVKPPLHSSAEASAVLAEFADAQFQALDAYLRSPEFAARRRLLTDADADAACLTEVDKKSRFLRLLQRQSTIESAELSNLFSNLQTFFSSAILSYCQCLAQSDKFNLKVYRLVSLWLNAASQMAENRGLAGYSADGTATSETLFTPAWLNSLSSHLARIREDKFLPLFPQLLVRLTTTFSTPKSGSKTQAAFKGMLEGLVKTLLSRHPYHTGFPLLSLVNADLDDTIDNSTTSRAKRSRTELPTNRNAVRIAVAHQLFKEVCSSNSNSRADLFEQMQNLARAYIEWANVDVENKRSVKGDIPVPSNISLYRLSRDADRCLNLIPVVTCPPRVDSSGKYCDLVRVVGFANTYRLAGGLNLPKIVTALCSDGRRRKQLVKGKDDPRQDAIMQQVFSAANHLLATFAGSVDQSKPSAQSLSIPMRVKTYMASHCFFQVVPLARRSGLIEWCEGTIPLGDWLANEITGAHQRYHPTDLPPNQAKLKLAGARDKPPERRMAIFSEVCSKIQPVLGYFFVENFPEASAWYAGRKRYTASLAASSILGYLVGLGDRHPQNLLLQPSTGELVHIDLGIAFDQGRLLPTPEMVPFRLTRDLVHALGPLGVETGFVGAAESALRAFSSGSEIILTLLEATQLCALEARRAEVTGGSVFHGGENSIFAAATSATTVSMMTGKPRDSVNQLAERVLLTVRDKLAGRVGGIGSGGLTGSAPGGGSLGTLEPAGHAALLVRAATNPNNLGRMYFGWQAYL</sequence>
<dbReference type="Gene3D" id="3.30.1010.10">
    <property type="entry name" value="Phosphatidylinositol 3-kinase Catalytic Subunit, Chain A, domain 4"/>
    <property type="match status" value="1"/>
</dbReference>
<evidence type="ECO:0000313" key="14">
    <source>
        <dbReference type="WBParaSite" id="HDID_0000141101-mRNA-1"/>
    </source>
</evidence>
<dbReference type="PROSITE" id="PS00915">
    <property type="entry name" value="PI3_4_KINASE_1"/>
    <property type="match status" value="1"/>
</dbReference>
<dbReference type="PROSITE" id="PS00916">
    <property type="entry name" value="PI3_4_KINASE_2"/>
    <property type="match status" value="1"/>
</dbReference>
<evidence type="ECO:0000256" key="3">
    <source>
        <dbReference type="ARBA" id="ARBA00022679"/>
    </source>
</evidence>
<evidence type="ECO:0000256" key="1">
    <source>
        <dbReference type="ARBA" id="ARBA00004123"/>
    </source>
</evidence>
<proteinExistence type="predicted"/>
<dbReference type="GO" id="GO:0005524">
    <property type="term" value="F:ATP binding"/>
    <property type="evidence" value="ECO:0007669"/>
    <property type="project" value="UniProtKB-KW"/>
</dbReference>
<dbReference type="InterPro" id="IPR038980">
    <property type="entry name" value="ATM_plant"/>
</dbReference>
<dbReference type="Pfam" id="PF02260">
    <property type="entry name" value="FATC"/>
    <property type="match status" value="1"/>
</dbReference>
<evidence type="ECO:0000313" key="12">
    <source>
        <dbReference type="EMBL" id="VDL18873.1"/>
    </source>
</evidence>
<feature type="domain" description="FATC" evidence="11">
    <location>
        <begin position="3806"/>
        <end position="3838"/>
    </location>
</feature>
<dbReference type="InterPro" id="IPR000403">
    <property type="entry name" value="PI3/4_kinase_cat_dom"/>
</dbReference>
<evidence type="ECO:0000256" key="6">
    <source>
        <dbReference type="ARBA" id="ARBA00022777"/>
    </source>
</evidence>
<dbReference type="STRING" id="6216.A0A158QCE8"/>
<keyword evidence="3" id="KW-0808">Transferase</keyword>
<feature type="domain" description="PI3K/PI4K catalytic" evidence="10">
    <location>
        <begin position="3439"/>
        <end position="3777"/>
    </location>
</feature>
<protein>
    <recommendedName>
        <fullName evidence="2">non-specific serine/threonine protein kinase</fullName>
        <ecNumber evidence="2">2.7.11.1</ecNumber>
    </recommendedName>
</protein>
<dbReference type="Gene3D" id="1.10.1070.11">
    <property type="entry name" value="Phosphatidylinositol 3-/4-kinase, catalytic domain"/>
    <property type="match status" value="1"/>
</dbReference>
<dbReference type="GO" id="GO:0005634">
    <property type="term" value="C:nucleus"/>
    <property type="evidence" value="ECO:0007669"/>
    <property type="project" value="UniProtKB-SubCell"/>
</dbReference>
<organism evidence="14">
    <name type="scientific">Hymenolepis diminuta</name>
    <name type="common">Rat tapeworm</name>
    <dbReference type="NCBI Taxonomy" id="6216"/>
    <lineage>
        <taxon>Eukaryota</taxon>
        <taxon>Metazoa</taxon>
        <taxon>Spiralia</taxon>
        <taxon>Lophotrochozoa</taxon>
        <taxon>Platyhelminthes</taxon>
        <taxon>Cestoda</taxon>
        <taxon>Eucestoda</taxon>
        <taxon>Cyclophyllidea</taxon>
        <taxon>Hymenolepididae</taxon>
        <taxon>Hymenolepis</taxon>
    </lineage>
</organism>
<evidence type="ECO:0000256" key="5">
    <source>
        <dbReference type="ARBA" id="ARBA00022763"/>
    </source>
</evidence>
<dbReference type="SMART" id="SM00146">
    <property type="entry name" value="PI3Kc"/>
    <property type="match status" value="1"/>
</dbReference>
<evidence type="ECO:0000256" key="4">
    <source>
        <dbReference type="ARBA" id="ARBA00022741"/>
    </source>
</evidence>
<name>A0A158QCE8_HYMDI</name>
<dbReference type="InterPro" id="IPR011009">
    <property type="entry name" value="Kinase-like_dom_sf"/>
</dbReference>
<dbReference type="WBParaSite" id="HDID_0000141101-mRNA-1">
    <property type="protein sequence ID" value="HDID_0000141101-mRNA-1"/>
    <property type="gene ID" value="HDID_0000141101"/>
</dbReference>
<dbReference type="SUPFAM" id="SSF56112">
    <property type="entry name" value="Protein kinase-like (PK-like)"/>
    <property type="match status" value="1"/>
</dbReference>
<reference evidence="14" key="1">
    <citation type="submission" date="2016-04" db="UniProtKB">
        <authorList>
            <consortium name="WormBaseParasite"/>
        </authorList>
    </citation>
    <scope>IDENTIFICATION</scope>
</reference>
<gene>
    <name evidence="12" type="ORF">HDID_LOCUS1412</name>
</gene>
<evidence type="ECO:0000259" key="11">
    <source>
        <dbReference type="PROSITE" id="PS51190"/>
    </source>
</evidence>
<evidence type="ECO:0000256" key="2">
    <source>
        <dbReference type="ARBA" id="ARBA00012513"/>
    </source>
</evidence>
<keyword evidence="8" id="KW-0539">Nucleus</keyword>
<keyword evidence="5" id="KW-0227">DNA damage</keyword>
<reference evidence="12 13" key="2">
    <citation type="submission" date="2018-11" db="EMBL/GenBank/DDBJ databases">
        <authorList>
            <consortium name="Pathogen Informatics"/>
        </authorList>
    </citation>
    <scope>NUCLEOTIDE SEQUENCE [LARGE SCALE GENOMIC DNA]</scope>
</reference>
<feature type="compositionally biased region" description="Acidic residues" evidence="9">
    <location>
        <begin position="214"/>
        <end position="241"/>
    </location>
</feature>
<evidence type="ECO:0000313" key="13">
    <source>
        <dbReference type="Proteomes" id="UP000274504"/>
    </source>
</evidence>
<evidence type="ECO:0000256" key="8">
    <source>
        <dbReference type="ARBA" id="ARBA00023242"/>
    </source>
</evidence>
<dbReference type="EC" id="2.7.11.1" evidence="2"/>
<comment type="subcellular location">
    <subcellularLocation>
        <location evidence="1">Nucleus</location>
    </subcellularLocation>
</comment>
<keyword evidence="7" id="KW-0067">ATP-binding</keyword>
<dbReference type="SMART" id="SM01343">
    <property type="entry name" value="FATC"/>
    <property type="match status" value="1"/>
</dbReference>